<keyword evidence="1" id="KW-1133">Transmembrane helix</keyword>
<keyword evidence="1" id="KW-0472">Membrane</keyword>
<dbReference type="RefSeq" id="WP_273877994.1">
    <property type="nucleotide sequence ID" value="NZ_JAMDHA010000029.1"/>
</dbReference>
<reference evidence="2 3" key="1">
    <citation type="submission" date="2022-05" db="EMBL/GenBank/DDBJ databases">
        <title>Novel Pseudomonas spp. Isolated from a Rainbow Trout Aquaculture Facility.</title>
        <authorList>
            <person name="Testerman T."/>
            <person name="Graf J."/>
        </authorList>
    </citation>
    <scope>NUCLEOTIDE SEQUENCE [LARGE SCALE GENOMIC DNA]</scope>
    <source>
        <strain evidence="2 3">ID1042</strain>
    </source>
</reference>
<comment type="caution">
    <text evidence="2">The sequence shown here is derived from an EMBL/GenBank/DDBJ whole genome shotgun (WGS) entry which is preliminary data.</text>
</comment>
<evidence type="ECO:0000256" key="1">
    <source>
        <dbReference type="SAM" id="Phobius"/>
    </source>
</evidence>
<keyword evidence="1" id="KW-0812">Transmembrane</keyword>
<evidence type="ECO:0000313" key="3">
    <source>
        <dbReference type="Proteomes" id="UP001148185"/>
    </source>
</evidence>
<keyword evidence="3" id="KW-1185">Reference proteome</keyword>
<protein>
    <submittedName>
        <fullName evidence="2">Uncharacterized protein</fullName>
    </submittedName>
</protein>
<accession>A0A9X4C5L5</accession>
<dbReference type="EMBL" id="JAMDHA010000029">
    <property type="protein sequence ID" value="MDD1010642.1"/>
    <property type="molecule type" value="Genomic_DNA"/>
</dbReference>
<proteinExistence type="predicted"/>
<dbReference type="Proteomes" id="UP001148185">
    <property type="component" value="Unassembled WGS sequence"/>
</dbReference>
<organism evidence="2 3">
    <name type="scientific">Pseudomonas shahriarae</name>
    <dbReference type="NCBI Taxonomy" id="2745512"/>
    <lineage>
        <taxon>Bacteria</taxon>
        <taxon>Pseudomonadati</taxon>
        <taxon>Pseudomonadota</taxon>
        <taxon>Gammaproteobacteria</taxon>
        <taxon>Pseudomonadales</taxon>
        <taxon>Pseudomonadaceae</taxon>
        <taxon>Pseudomonas</taxon>
    </lineage>
</organism>
<feature type="transmembrane region" description="Helical" evidence="1">
    <location>
        <begin position="12"/>
        <end position="33"/>
    </location>
</feature>
<name>A0A9X4C5L5_9PSED</name>
<dbReference type="AlphaFoldDB" id="A0A9X4C5L5"/>
<sequence>MNADWNWFFSSLSQSAAAIVGIFGAFIITKIFANQTAFSEKKSKLKNYLIEAEKISDDANSYNMEWHNKHFNHPEYRKFHDFLDQNFPATESIDDISDQTFEDFIHENSFSQYSDKEDIKKELVYIATKIFEANASTREAQEASDRAAELLKESPLGKIMGITQTIAGVRNYNDFLNGNQKPLYATYGPIYKTNWDDVTKERESLEKSYLAAKHHARLATDLLRATEGDPESPFQISAALALVLCIFFIGVIYPLSFMPAVRAPEISIELETILGHILSFKGALLGVISTAFTVIVAIFYTTHSGMKYSRNDLDELTKITNAKSYCSFFKYVKDDEL</sequence>
<feature type="transmembrane region" description="Helical" evidence="1">
    <location>
        <begin position="234"/>
        <end position="253"/>
    </location>
</feature>
<evidence type="ECO:0000313" key="2">
    <source>
        <dbReference type="EMBL" id="MDD1010642.1"/>
    </source>
</evidence>
<gene>
    <name evidence="2" type="ORF">M5G27_24515</name>
</gene>
<feature type="transmembrane region" description="Helical" evidence="1">
    <location>
        <begin position="273"/>
        <end position="300"/>
    </location>
</feature>